<dbReference type="AlphaFoldDB" id="A0A0A9A4M9"/>
<name>A0A0A9A4M9_ARUDO</name>
<accession>A0A0A9A4M9</accession>
<proteinExistence type="predicted"/>
<evidence type="ECO:0000313" key="1">
    <source>
        <dbReference type="EMBL" id="JAD46046.1"/>
    </source>
</evidence>
<organism evidence="1">
    <name type="scientific">Arundo donax</name>
    <name type="common">Giant reed</name>
    <name type="synonym">Donax arundinaceus</name>
    <dbReference type="NCBI Taxonomy" id="35708"/>
    <lineage>
        <taxon>Eukaryota</taxon>
        <taxon>Viridiplantae</taxon>
        <taxon>Streptophyta</taxon>
        <taxon>Embryophyta</taxon>
        <taxon>Tracheophyta</taxon>
        <taxon>Spermatophyta</taxon>
        <taxon>Magnoliopsida</taxon>
        <taxon>Liliopsida</taxon>
        <taxon>Poales</taxon>
        <taxon>Poaceae</taxon>
        <taxon>PACMAD clade</taxon>
        <taxon>Arundinoideae</taxon>
        <taxon>Arundineae</taxon>
        <taxon>Arundo</taxon>
    </lineage>
</organism>
<protein>
    <submittedName>
        <fullName evidence="1">Uncharacterized protein</fullName>
    </submittedName>
</protein>
<sequence>MANPASELVCADLRCAKCIYFALIVDGSFFHLFLFSYCAPLPCNFSSITS</sequence>
<dbReference type="EMBL" id="GBRH01251849">
    <property type="protein sequence ID" value="JAD46046.1"/>
    <property type="molecule type" value="Transcribed_RNA"/>
</dbReference>
<reference evidence="1" key="1">
    <citation type="submission" date="2014-09" db="EMBL/GenBank/DDBJ databases">
        <authorList>
            <person name="Magalhaes I.L.F."/>
            <person name="Oliveira U."/>
            <person name="Santos F.R."/>
            <person name="Vidigal T.H.D.A."/>
            <person name="Brescovit A.D."/>
            <person name="Santos A.J."/>
        </authorList>
    </citation>
    <scope>NUCLEOTIDE SEQUENCE</scope>
    <source>
        <tissue evidence="1">Shoot tissue taken approximately 20 cm above the soil surface</tissue>
    </source>
</reference>
<reference evidence="1" key="2">
    <citation type="journal article" date="2015" name="Data Brief">
        <title>Shoot transcriptome of the giant reed, Arundo donax.</title>
        <authorList>
            <person name="Barrero R.A."/>
            <person name="Guerrero F.D."/>
            <person name="Moolhuijzen P."/>
            <person name="Goolsby J.A."/>
            <person name="Tidwell J."/>
            <person name="Bellgard S.E."/>
            <person name="Bellgard M.I."/>
        </authorList>
    </citation>
    <scope>NUCLEOTIDE SEQUENCE</scope>
    <source>
        <tissue evidence="1">Shoot tissue taken approximately 20 cm above the soil surface</tissue>
    </source>
</reference>